<accession>A0A2G5K2V1</accession>
<keyword evidence="10" id="KW-1185">Reference proteome</keyword>
<dbReference type="SUPFAM" id="SSF141523">
    <property type="entry name" value="L,D-transpeptidase catalytic domain-like"/>
    <property type="match status" value="1"/>
</dbReference>
<dbReference type="PANTHER" id="PTHR36699">
    <property type="entry name" value="LD-TRANSPEPTIDASE"/>
    <property type="match status" value="1"/>
</dbReference>
<dbReference type="Pfam" id="PF03734">
    <property type="entry name" value="YkuD"/>
    <property type="match status" value="1"/>
</dbReference>
<dbReference type="EMBL" id="MDGM01000014">
    <property type="protein sequence ID" value="PIB23054.1"/>
    <property type="molecule type" value="Genomic_DNA"/>
</dbReference>
<dbReference type="PROSITE" id="PS52029">
    <property type="entry name" value="LD_TPASE"/>
    <property type="match status" value="1"/>
</dbReference>
<comment type="caution">
    <text evidence="9">The sequence shown here is derived from an EMBL/GenBank/DDBJ whole genome shotgun (WGS) entry which is preliminary data.</text>
</comment>
<dbReference type="InterPro" id="IPR005490">
    <property type="entry name" value="LD_TPept_cat_dom"/>
</dbReference>
<reference evidence="9 10" key="1">
    <citation type="submission" date="2016-08" db="EMBL/GenBank/DDBJ databases">
        <title>Draft genome of Amylibacter sp. strain 4G11.</title>
        <authorList>
            <person name="Wong S.-K."/>
            <person name="Hamasaki K."/>
            <person name="Yoshizawa S."/>
        </authorList>
    </citation>
    <scope>NUCLEOTIDE SEQUENCE [LARGE SCALE GENOMIC DNA]</scope>
    <source>
        <strain evidence="9 10">4G11</strain>
    </source>
</reference>
<protein>
    <recommendedName>
        <fullName evidence="8">L,D-TPase catalytic domain-containing protein</fullName>
    </recommendedName>
</protein>
<dbReference type="GO" id="GO:0016740">
    <property type="term" value="F:transferase activity"/>
    <property type="evidence" value="ECO:0007669"/>
    <property type="project" value="UniProtKB-KW"/>
</dbReference>
<feature type="domain" description="L,D-TPase catalytic" evidence="8">
    <location>
        <begin position="42"/>
        <end position="174"/>
    </location>
</feature>
<dbReference type="GO" id="GO:0004180">
    <property type="term" value="F:carboxypeptidase activity"/>
    <property type="evidence" value="ECO:0007669"/>
    <property type="project" value="UniProtKB-ARBA"/>
</dbReference>
<dbReference type="RefSeq" id="WP_099594335.1">
    <property type="nucleotide sequence ID" value="NZ_MDGM01000014.1"/>
</dbReference>
<evidence type="ECO:0000313" key="9">
    <source>
        <dbReference type="EMBL" id="PIB23054.1"/>
    </source>
</evidence>
<dbReference type="GO" id="GO:0071555">
    <property type="term" value="P:cell wall organization"/>
    <property type="evidence" value="ECO:0007669"/>
    <property type="project" value="UniProtKB-UniRule"/>
</dbReference>
<evidence type="ECO:0000313" key="10">
    <source>
        <dbReference type="Proteomes" id="UP000231516"/>
    </source>
</evidence>
<gene>
    <name evidence="9" type="ORF">BFP76_08465</name>
</gene>
<organism evidence="9 10">
    <name type="scientific">Paramylibacter kogurei</name>
    <dbReference type="NCBI Taxonomy" id="1889778"/>
    <lineage>
        <taxon>Bacteria</taxon>
        <taxon>Pseudomonadati</taxon>
        <taxon>Pseudomonadota</taxon>
        <taxon>Alphaproteobacteria</taxon>
        <taxon>Rhodobacterales</taxon>
        <taxon>Paracoccaceae</taxon>
        <taxon>Paramylibacter</taxon>
    </lineage>
</organism>
<evidence type="ECO:0000256" key="4">
    <source>
        <dbReference type="ARBA" id="ARBA00022960"/>
    </source>
</evidence>
<evidence type="ECO:0000256" key="2">
    <source>
        <dbReference type="ARBA" id="ARBA00005992"/>
    </source>
</evidence>
<dbReference type="UniPathway" id="UPA00219"/>
<comment type="similarity">
    <text evidence="2">Belongs to the YkuD family.</text>
</comment>
<feature type="active site" description="Proton donor/acceptor" evidence="7">
    <location>
        <position position="132"/>
    </location>
</feature>
<evidence type="ECO:0000256" key="3">
    <source>
        <dbReference type="ARBA" id="ARBA00022679"/>
    </source>
</evidence>
<evidence type="ECO:0000259" key="8">
    <source>
        <dbReference type="PROSITE" id="PS52029"/>
    </source>
</evidence>
<name>A0A2G5K2V1_9RHOB</name>
<dbReference type="PANTHER" id="PTHR36699:SF1">
    <property type="entry name" value="L,D-TRANSPEPTIDASE YAFK-RELATED"/>
    <property type="match status" value="1"/>
</dbReference>
<keyword evidence="4 7" id="KW-0133">Cell shape</keyword>
<dbReference type="Gene3D" id="2.40.440.10">
    <property type="entry name" value="L,D-transpeptidase catalytic domain-like"/>
    <property type="match status" value="1"/>
</dbReference>
<sequence>MKRRRFITGGAIAAILTSANTAWAKKKPQRAKFKVYNGPEVTGVIIYKKRRKMKLLHFGKPLREYDIDLGFAPKGHKLREGDGRTPEGLYTINRDNPNSKYYLSLGISYPNSRDRARAEAAGVSPGGDIFIHGGPRYRGERNKKDWTHGCISVSDAEMEDIFAMVKIGTPIMIHP</sequence>
<dbReference type="GO" id="GO:0009252">
    <property type="term" value="P:peptidoglycan biosynthetic process"/>
    <property type="evidence" value="ECO:0007669"/>
    <property type="project" value="UniProtKB-UniPathway"/>
</dbReference>
<keyword evidence="6 7" id="KW-0961">Cell wall biogenesis/degradation</keyword>
<evidence type="ECO:0000256" key="5">
    <source>
        <dbReference type="ARBA" id="ARBA00022984"/>
    </source>
</evidence>
<evidence type="ECO:0000256" key="6">
    <source>
        <dbReference type="ARBA" id="ARBA00023316"/>
    </source>
</evidence>
<dbReference type="AlphaFoldDB" id="A0A2G5K2V1"/>
<dbReference type="InterPro" id="IPR038063">
    <property type="entry name" value="Transpep_catalytic_dom"/>
</dbReference>
<dbReference type="GO" id="GO:0008360">
    <property type="term" value="P:regulation of cell shape"/>
    <property type="evidence" value="ECO:0007669"/>
    <property type="project" value="UniProtKB-UniRule"/>
</dbReference>
<feature type="active site" description="Nucleophile" evidence="7">
    <location>
        <position position="150"/>
    </location>
</feature>
<proteinExistence type="inferred from homology"/>
<keyword evidence="3" id="KW-0808">Transferase</keyword>
<dbReference type="Proteomes" id="UP000231516">
    <property type="component" value="Unassembled WGS sequence"/>
</dbReference>
<evidence type="ECO:0000256" key="7">
    <source>
        <dbReference type="PROSITE-ProRule" id="PRU01373"/>
    </source>
</evidence>
<dbReference type="OrthoDB" id="9809748at2"/>
<dbReference type="CDD" id="cd16913">
    <property type="entry name" value="YkuD_like"/>
    <property type="match status" value="1"/>
</dbReference>
<comment type="pathway">
    <text evidence="1 7">Cell wall biogenesis; peptidoglycan biosynthesis.</text>
</comment>
<evidence type="ECO:0000256" key="1">
    <source>
        <dbReference type="ARBA" id="ARBA00004752"/>
    </source>
</evidence>
<keyword evidence="5 7" id="KW-0573">Peptidoglycan synthesis</keyword>